<gene>
    <name evidence="3" type="ORF">KIN20_037267</name>
</gene>
<feature type="compositionally biased region" description="Pro residues" evidence="1">
    <location>
        <begin position="30"/>
        <end position="46"/>
    </location>
</feature>
<dbReference type="EMBL" id="JAHQIW010007468">
    <property type="protein sequence ID" value="KAJ1374559.1"/>
    <property type="molecule type" value="Genomic_DNA"/>
</dbReference>
<evidence type="ECO:0000313" key="4">
    <source>
        <dbReference type="Proteomes" id="UP001196413"/>
    </source>
</evidence>
<keyword evidence="4" id="KW-1185">Reference proteome</keyword>
<evidence type="ECO:0000313" key="3">
    <source>
        <dbReference type="EMBL" id="KAJ1374559.1"/>
    </source>
</evidence>
<feature type="compositionally biased region" description="Pro residues" evidence="1">
    <location>
        <begin position="54"/>
        <end position="113"/>
    </location>
</feature>
<proteinExistence type="predicted"/>
<feature type="signal peptide" evidence="2">
    <location>
        <begin position="1"/>
        <end position="19"/>
    </location>
</feature>
<protein>
    <submittedName>
        <fullName evidence="3">Uncharacterized protein</fullName>
    </submittedName>
</protein>
<evidence type="ECO:0000256" key="1">
    <source>
        <dbReference type="SAM" id="MobiDB-lite"/>
    </source>
</evidence>
<accession>A0AAD5RE13</accession>
<dbReference type="Proteomes" id="UP001196413">
    <property type="component" value="Unassembled WGS sequence"/>
</dbReference>
<keyword evidence="2" id="KW-0732">Signal</keyword>
<comment type="caution">
    <text evidence="3">The sequence shown here is derived from an EMBL/GenBank/DDBJ whole genome shotgun (WGS) entry which is preliminary data.</text>
</comment>
<dbReference type="AlphaFoldDB" id="A0AAD5RE13"/>
<sequence length="253" mass="27965">MRLVLYFAFIVGFSAPAENEVKDNGAPAWASPPQPDSPGWPSPPQTNPSGWSPPSQPQMPGWPSPPQPNTPGWPSPPQPNPPGGSPPSQPEMPGWPSPSQPYTPGWPTPPQPGPIYGSGKPPYYQPYRPPHYPPYGGPQFSRSNFDVAYCSVHASFPLVGSRSQDGENSRYSYSRRHRRYDRQSCRYTAIFSWDSCNTCCKVASRTNGDAYSNEIVGALFVFDPHSDFSHRDGQPEDSKRKRLQCVCCAPKRS</sequence>
<feature type="region of interest" description="Disordered" evidence="1">
    <location>
        <begin position="15"/>
        <end position="122"/>
    </location>
</feature>
<reference evidence="3" key="1">
    <citation type="submission" date="2021-06" db="EMBL/GenBank/DDBJ databases">
        <title>Parelaphostrongylus tenuis whole genome reference sequence.</title>
        <authorList>
            <person name="Garwood T.J."/>
            <person name="Larsen P.A."/>
            <person name="Fountain-Jones N.M."/>
            <person name="Garbe J.R."/>
            <person name="Macchietto M.G."/>
            <person name="Kania S.A."/>
            <person name="Gerhold R.W."/>
            <person name="Richards J.E."/>
            <person name="Wolf T.M."/>
        </authorList>
    </citation>
    <scope>NUCLEOTIDE SEQUENCE</scope>
    <source>
        <strain evidence="3">MNPRO001-30</strain>
        <tissue evidence="3">Meninges</tissue>
    </source>
</reference>
<evidence type="ECO:0000256" key="2">
    <source>
        <dbReference type="SAM" id="SignalP"/>
    </source>
</evidence>
<organism evidence="3 4">
    <name type="scientific">Parelaphostrongylus tenuis</name>
    <name type="common">Meningeal worm</name>
    <dbReference type="NCBI Taxonomy" id="148309"/>
    <lineage>
        <taxon>Eukaryota</taxon>
        <taxon>Metazoa</taxon>
        <taxon>Ecdysozoa</taxon>
        <taxon>Nematoda</taxon>
        <taxon>Chromadorea</taxon>
        <taxon>Rhabditida</taxon>
        <taxon>Rhabditina</taxon>
        <taxon>Rhabditomorpha</taxon>
        <taxon>Strongyloidea</taxon>
        <taxon>Metastrongylidae</taxon>
        <taxon>Parelaphostrongylus</taxon>
    </lineage>
</organism>
<name>A0AAD5RE13_PARTN</name>
<feature type="chain" id="PRO_5042080875" evidence="2">
    <location>
        <begin position="20"/>
        <end position="253"/>
    </location>
</feature>